<dbReference type="InterPro" id="IPR020846">
    <property type="entry name" value="MFS_dom"/>
</dbReference>
<dbReference type="AlphaFoldDB" id="A1K8K7"/>
<dbReference type="SUPFAM" id="SSF103473">
    <property type="entry name" value="MFS general substrate transporter"/>
    <property type="match status" value="1"/>
</dbReference>
<dbReference type="PANTHER" id="PTHR42718:SF46">
    <property type="entry name" value="BLR6921 PROTEIN"/>
    <property type="match status" value="1"/>
</dbReference>
<evidence type="ECO:0000256" key="7">
    <source>
        <dbReference type="ARBA" id="ARBA00023136"/>
    </source>
</evidence>
<proteinExistence type="inferred from homology"/>
<organism evidence="10 11">
    <name type="scientific">Azoarcus sp. (strain BH72)</name>
    <dbReference type="NCBI Taxonomy" id="418699"/>
    <lineage>
        <taxon>Bacteria</taxon>
        <taxon>Pseudomonadati</taxon>
        <taxon>Pseudomonadota</taxon>
        <taxon>Betaproteobacteria</taxon>
        <taxon>Rhodocyclales</taxon>
        <taxon>Zoogloeaceae</taxon>
        <taxon>Azoarcus</taxon>
    </lineage>
</organism>
<dbReference type="Pfam" id="PF07690">
    <property type="entry name" value="MFS_1"/>
    <property type="match status" value="1"/>
</dbReference>
<keyword evidence="5 8" id="KW-0812">Transmembrane</keyword>
<evidence type="ECO:0000256" key="2">
    <source>
        <dbReference type="ARBA" id="ARBA00006236"/>
    </source>
</evidence>
<evidence type="ECO:0000256" key="4">
    <source>
        <dbReference type="ARBA" id="ARBA00022475"/>
    </source>
</evidence>
<dbReference type="HOGENOM" id="CLU_001265_47_0_4"/>
<keyword evidence="4" id="KW-1003">Cell membrane</keyword>
<accession>A1K8K7</accession>
<keyword evidence="6 8" id="KW-1133">Transmembrane helix</keyword>
<feature type="transmembrane region" description="Helical" evidence="8">
    <location>
        <begin position="368"/>
        <end position="387"/>
    </location>
</feature>
<dbReference type="GO" id="GO:0005886">
    <property type="term" value="C:plasma membrane"/>
    <property type="evidence" value="ECO:0007669"/>
    <property type="project" value="UniProtKB-SubCell"/>
</dbReference>
<gene>
    <name evidence="10" type="primary">bcr1</name>
    <name evidence="10" type="ordered locus">azo2545</name>
</gene>
<evidence type="ECO:0000259" key="9">
    <source>
        <dbReference type="PROSITE" id="PS50850"/>
    </source>
</evidence>
<sequence length="413" mass="42687">MNPALVVALLSLLLGIQPLTTDLYLPALPAITEAFGAPLQQAQFTLAALLLAFGASQLVWGPLSDRYGRRPVLLAGLVAYTVAAVGSSAAGSMEALIAWRVVQGAAMGAAVMCARAMVRDLYSPELGPRVMSKGQTGLGVLACLSAPVGGIIAEFLGWRATLLSLALVGAGTLALVATRFVEPLPARNPQALHPRTLLRTWGGILAHPAFRAFGLLSAFSYAGLFTFLASSSFVFIKVLGLSRIGYGAVMLTTSIAYISGTFLCRRLLGRLGLRRTVAVGGLLTLSGGGLVAGLALLGLREVWSILLPFLIYMLGHGIHQPCGQSGAVAPFPRAAGAASALSGFLMMVTTFAMGLWLGSHMGEGVWPLTHGLGFWSVAIAAVAWVLVPRAIDAGAAATARETAADGGTADTPR</sequence>
<dbReference type="Gene3D" id="1.20.1720.10">
    <property type="entry name" value="Multidrug resistance protein D"/>
    <property type="match status" value="1"/>
</dbReference>
<feature type="domain" description="Major facilitator superfamily (MFS) profile" evidence="9">
    <location>
        <begin position="3"/>
        <end position="391"/>
    </location>
</feature>
<feature type="transmembrane region" description="Helical" evidence="8">
    <location>
        <begin position="72"/>
        <end position="91"/>
    </location>
</feature>
<dbReference type="KEGG" id="azo:azo2545"/>
<evidence type="ECO:0000256" key="1">
    <source>
        <dbReference type="ARBA" id="ARBA00004651"/>
    </source>
</evidence>
<dbReference type="Proteomes" id="UP000002588">
    <property type="component" value="Chromosome"/>
</dbReference>
<feature type="transmembrane region" description="Helical" evidence="8">
    <location>
        <begin position="334"/>
        <end position="356"/>
    </location>
</feature>
<dbReference type="InterPro" id="IPR036259">
    <property type="entry name" value="MFS_trans_sf"/>
</dbReference>
<dbReference type="NCBIfam" id="TIGR00710">
    <property type="entry name" value="efflux_Bcr_CflA"/>
    <property type="match status" value="1"/>
</dbReference>
<dbReference type="eggNOG" id="COG2814">
    <property type="taxonomic scope" value="Bacteria"/>
</dbReference>
<dbReference type="EMBL" id="AM406670">
    <property type="protein sequence ID" value="CAL95162.1"/>
    <property type="molecule type" value="Genomic_DNA"/>
</dbReference>
<dbReference type="PROSITE" id="PS50850">
    <property type="entry name" value="MFS"/>
    <property type="match status" value="1"/>
</dbReference>
<feature type="transmembrane region" description="Helical" evidence="8">
    <location>
        <begin position="42"/>
        <end position="60"/>
    </location>
</feature>
<dbReference type="InterPro" id="IPR004812">
    <property type="entry name" value="Efflux_drug-R_Bcr/CmlA"/>
</dbReference>
<feature type="transmembrane region" description="Helical" evidence="8">
    <location>
        <begin position="201"/>
        <end position="224"/>
    </location>
</feature>
<keyword evidence="8" id="KW-0997">Cell inner membrane</keyword>
<dbReference type="GO" id="GO:1990961">
    <property type="term" value="P:xenobiotic detoxification by transmembrane export across the plasma membrane"/>
    <property type="evidence" value="ECO:0007669"/>
    <property type="project" value="InterPro"/>
</dbReference>
<protein>
    <recommendedName>
        <fullName evidence="8">Bcr/CflA family efflux transporter</fullName>
    </recommendedName>
</protein>
<feature type="transmembrane region" description="Helical" evidence="8">
    <location>
        <begin position="276"/>
        <end position="296"/>
    </location>
</feature>
<dbReference type="RefSeq" id="WP_011766272.1">
    <property type="nucleotide sequence ID" value="NC_008702.1"/>
</dbReference>
<evidence type="ECO:0000256" key="3">
    <source>
        <dbReference type="ARBA" id="ARBA00022448"/>
    </source>
</evidence>
<keyword evidence="7 8" id="KW-0472">Membrane</keyword>
<dbReference type="PANTHER" id="PTHR42718">
    <property type="entry name" value="MAJOR FACILITATOR SUPERFAMILY MULTIDRUG TRANSPORTER MFSC"/>
    <property type="match status" value="1"/>
</dbReference>
<feature type="transmembrane region" description="Helical" evidence="8">
    <location>
        <begin position="244"/>
        <end position="264"/>
    </location>
</feature>
<dbReference type="GO" id="GO:0042910">
    <property type="term" value="F:xenobiotic transmembrane transporter activity"/>
    <property type="evidence" value="ECO:0007669"/>
    <property type="project" value="InterPro"/>
</dbReference>
<evidence type="ECO:0000313" key="10">
    <source>
        <dbReference type="EMBL" id="CAL95162.1"/>
    </source>
</evidence>
<evidence type="ECO:0000256" key="5">
    <source>
        <dbReference type="ARBA" id="ARBA00022692"/>
    </source>
</evidence>
<comment type="similarity">
    <text evidence="2 8">Belongs to the major facilitator superfamily. Bcr/CmlA family.</text>
</comment>
<feature type="transmembrane region" description="Helical" evidence="8">
    <location>
        <begin position="162"/>
        <end position="181"/>
    </location>
</feature>
<evidence type="ECO:0000313" key="11">
    <source>
        <dbReference type="Proteomes" id="UP000002588"/>
    </source>
</evidence>
<dbReference type="InterPro" id="IPR011701">
    <property type="entry name" value="MFS"/>
</dbReference>
<keyword evidence="3 8" id="KW-0813">Transport</keyword>
<reference evidence="10 11" key="1">
    <citation type="journal article" date="2006" name="Nat. Biotechnol.">
        <title>Complete genome of the mutualistic, N2-fixing grass endophyte Azoarcus sp. strain BH72.</title>
        <authorList>
            <person name="Krause A."/>
            <person name="Ramakumar A."/>
            <person name="Bartels D."/>
            <person name="Battistoni F."/>
            <person name="Bekel T."/>
            <person name="Boch J."/>
            <person name="Boehm M."/>
            <person name="Friedrich F."/>
            <person name="Hurek T."/>
            <person name="Krause L."/>
            <person name="Linke B."/>
            <person name="McHardy A.C."/>
            <person name="Sarkar A."/>
            <person name="Schneiker S."/>
            <person name="Syed A.A."/>
            <person name="Thauer R."/>
            <person name="Vorhoelter F.-J."/>
            <person name="Weidner S."/>
            <person name="Puehler A."/>
            <person name="Reinhold-Hurek B."/>
            <person name="Kaiser O."/>
            <person name="Goesmann A."/>
        </authorList>
    </citation>
    <scope>NUCLEOTIDE SEQUENCE [LARGE SCALE GENOMIC DNA]</scope>
    <source>
        <strain evidence="10 11">BH72</strain>
    </source>
</reference>
<dbReference type="STRING" id="62928.azo2545"/>
<comment type="caution">
    <text evidence="8">Lacks conserved residue(s) required for the propagation of feature annotation.</text>
</comment>
<keyword evidence="11" id="KW-1185">Reference proteome</keyword>
<evidence type="ECO:0000256" key="6">
    <source>
        <dbReference type="ARBA" id="ARBA00022989"/>
    </source>
</evidence>
<comment type="subcellular location">
    <subcellularLocation>
        <location evidence="8">Cell inner membrane</location>
        <topology evidence="8">Multi-pass membrane protein</topology>
    </subcellularLocation>
    <subcellularLocation>
        <location evidence="1">Cell membrane</location>
        <topology evidence="1">Multi-pass membrane protein</topology>
    </subcellularLocation>
</comment>
<name>A1K8K7_AZOSB</name>
<evidence type="ECO:0000256" key="8">
    <source>
        <dbReference type="RuleBase" id="RU365088"/>
    </source>
</evidence>